<keyword evidence="2" id="KW-0472">Membrane</keyword>
<dbReference type="AlphaFoldDB" id="A0A848QFW6"/>
<comment type="caution">
    <text evidence="3">The sequence shown here is derived from an EMBL/GenBank/DDBJ whole genome shotgun (WGS) entry which is preliminary data.</text>
</comment>
<reference evidence="3 4" key="1">
    <citation type="submission" date="2020-04" db="EMBL/GenBank/DDBJ databases">
        <authorList>
            <person name="Liu A."/>
        </authorList>
    </citation>
    <scope>NUCLEOTIDE SEQUENCE [LARGE SCALE GENOMIC DNA]</scope>
    <source>
        <strain evidence="3 4">RZ02</strain>
    </source>
</reference>
<evidence type="ECO:0000256" key="1">
    <source>
        <dbReference type="SAM" id="Coils"/>
    </source>
</evidence>
<sequence>MTGGSKIRAIGPEDAQDALVDTDAGEAEAALSLDDEFIQEDEEAWEYDETPARNFRWIAPTLAVLGVCAWTGFYGWAHQSELLSGGTPQQWTGWITAWSVPVLLIVSVWILATRNSKTEARRFGEIAHSLSTESALLEDRLTTVNRELSLAREFLSSQSRELDSVGRIASERLSEHADHIQSLVALNADQIDSIADVSTKALENMDRLRDDLPVIANSARDVSNQIGNAGETAQGQIAELIGGFENLEGLSKTNTGRVSKIRAELDDLVAEFERRTTQMGELSSARFTALQDTSETFRAELDSREVENLAAARRRADALADEFATSRSTLEEEEEEALRSLRARLLAIREEAGTVSNSVQESEAMALGLWQDRIAALKQQLIEAIAEVERVDQRGMDAANAKLSVLREEAEAFEANLADRDARMMDQLRSRRDQLAKDEEQAFAKLSEKLDILDSNITERREAQQAGADTLSAHSEMIAAKFADLQQSLEEIAELSGSTTTSLSDGADRLETKLAQSKETLAVTDNAVSELTDATVRLLELIQASVQHSSADLPEALTVAEDRLKEVRVEAEGLRDVVGAAETSGEDLSAYVLSARETAQASIADVDTMRENLETTNEGTSQTIAGLADSLATLNEQSDILSAKAQDQLRDAIQALEEAARTAPATIELGVRESVLALAANVGKETGEVLDRTLNESAKESIARLEEASRSAANAGRDTAIQLRDQLSKVNELAGSLETRVARAREQAEEQVGNDFARRMALITESLNSNSIDIAKAIDTDVTDTAWASYLRGDRGIFTRRAVRLLDNTEARDIAEIYDEDADFRENVSRYIHDFEAMLRSMLSTRDGNALGVTLLSSDMGKLYVALAQAIQRLRE</sequence>
<evidence type="ECO:0000313" key="3">
    <source>
        <dbReference type="EMBL" id="NMW31492.1"/>
    </source>
</evidence>
<evidence type="ECO:0000256" key="2">
    <source>
        <dbReference type="SAM" id="Phobius"/>
    </source>
</evidence>
<dbReference type="RefSeq" id="WP_170011004.1">
    <property type="nucleotide sequence ID" value="NZ_JABCRE010000002.1"/>
</dbReference>
<proteinExistence type="predicted"/>
<accession>A0A848QFW6</accession>
<feature type="coiled-coil region" evidence="1">
    <location>
        <begin position="695"/>
        <end position="747"/>
    </location>
</feature>
<feature type="transmembrane region" description="Helical" evidence="2">
    <location>
        <begin position="57"/>
        <end position="76"/>
    </location>
</feature>
<keyword evidence="2" id="KW-1133">Transmembrane helix</keyword>
<dbReference type="EMBL" id="JABCRE010000002">
    <property type="protein sequence ID" value="NMW31492.1"/>
    <property type="molecule type" value="Genomic_DNA"/>
</dbReference>
<feature type="transmembrane region" description="Helical" evidence="2">
    <location>
        <begin position="91"/>
        <end position="112"/>
    </location>
</feature>
<keyword evidence="4" id="KW-1185">Reference proteome</keyword>
<keyword evidence="1" id="KW-0175">Coiled coil</keyword>
<gene>
    <name evidence="3" type="ORF">HKD42_05420</name>
</gene>
<dbReference type="Proteomes" id="UP000561181">
    <property type="component" value="Unassembled WGS sequence"/>
</dbReference>
<organism evidence="3 4">
    <name type="scientific">Pontixanthobacter rizhaonensis</name>
    <dbReference type="NCBI Taxonomy" id="2730337"/>
    <lineage>
        <taxon>Bacteria</taxon>
        <taxon>Pseudomonadati</taxon>
        <taxon>Pseudomonadota</taxon>
        <taxon>Alphaproteobacteria</taxon>
        <taxon>Sphingomonadales</taxon>
        <taxon>Erythrobacteraceae</taxon>
        <taxon>Pontixanthobacter</taxon>
    </lineage>
</organism>
<evidence type="ECO:0000313" key="4">
    <source>
        <dbReference type="Proteomes" id="UP000561181"/>
    </source>
</evidence>
<name>A0A848QFW6_9SPHN</name>
<feature type="coiled-coil region" evidence="1">
    <location>
        <begin position="316"/>
        <end position="456"/>
    </location>
</feature>
<protein>
    <submittedName>
        <fullName evidence="3">ATPase</fullName>
    </submittedName>
</protein>
<keyword evidence="2" id="KW-0812">Transmembrane</keyword>